<comment type="caution">
    <text evidence="1">The sequence shown here is derived from an EMBL/GenBank/DDBJ whole genome shotgun (WGS) entry which is preliminary data.</text>
</comment>
<dbReference type="Proteomes" id="UP000699462">
    <property type="component" value="Unassembled WGS sequence"/>
</dbReference>
<keyword evidence="2" id="KW-1185">Reference proteome</keyword>
<dbReference type="EMBL" id="JTDF01011762">
    <property type="protein sequence ID" value="KAF8563475.1"/>
    <property type="molecule type" value="Genomic_DNA"/>
</dbReference>
<gene>
    <name evidence="1" type="ORF">P879_06562</name>
</gene>
<accession>A0A8T0D6K8</accession>
<dbReference type="Gene3D" id="3.40.50.300">
    <property type="entry name" value="P-loop containing nucleotide triphosphate hydrolases"/>
    <property type="match status" value="1"/>
</dbReference>
<evidence type="ECO:0000313" key="2">
    <source>
        <dbReference type="Proteomes" id="UP000699462"/>
    </source>
</evidence>
<organism evidence="1 2">
    <name type="scientific">Paragonimus westermani</name>
    <dbReference type="NCBI Taxonomy" id="34504"/>
    <lineage>
        <taxon>Eukaryota</taxon>
        <taxon>Metazoa</taxon>
        <taxon>Spiralia</taxon>
        <taxon>Lophotrochozoa</taxon>
        <taxon>Platyhelminthes</taxon>
        <taxon>Trematoda</taxon>
        <taxon>Digenea</taxon>
        <taxon>Plagiorchiida</taxon>
        <taxon>Troglotremata</taxon>
        <taxon>Troglotrematidae</taxon>
        <taxon>Paragonimus</taxon>
    </lineage>
</organism>
<name>A0A8T0D6K8_9TREM</name>
<proteinExistence type="predicted"/>
<dbReference type="OrthoDB" id="420422at2759"/>
<dbReference type="InterPro" id="IPR027417">
    <property type="entry name" value="P-loop_NTPase"/>
</dbReference>
<dbReference type="AlphaFoldDB" id="A0A8T0D6K8"/>
<evidence type="ECO:0000313" key="1">
    <source>
        <dbReference type="EMBL" id="KAF8563475.1"/>
    </source>
</evidence>
<sequence length="173" mass="20272">MARQYVEGADRYNRETLIPEILSRFNIVQVFTPRELTLALYTLRDLLKRTPISCIFIQHITAFSDLERLMYGSSKGADLEHALWTSLLLCLLRDFNLLCIITRRCWRKSRHENIAGDRQCSILAPNGTIYHEESTHPEWVKHVTHKIELLNCFSKFVSYVKRESTFEIVVDGR</sequence>
<reference evidence="1 2" key="1">
    <citation type="submission" date="2019-07" db="EMBL/GenBank/DDBJ databases">
        <title>Annotation for the trematode Paragonimus westermani.</title>
        <authorList>
            <person name="Choi Y.-J."/>
        </authorList>
    </citation>
    <scope>NUCLEOTIDE SEQUENCE [LARGE SCALE GENOMIC DNA]</scope>
    <source>
        <strain evidence="1">180907_Pwestermani</strain>
    </source>
</reference>
<protein>
    <submittedName>
        <fullName evidence="1">Uncharacterized protein</fullName>
    </submittedName>
</protein>